<name>A0A2K3N502_TRIPR</name>
<feature type="transmembrane region" description="Helical" evidence="3">
    <location>
        <begin position="163"/>
        <end position="183"/>
    </location>
</feature>
<keyword evidence="3" id="KW-0472">Membrane</keyword>
<comment type="caution">
    <text evidence="5">The sequence shown here is derived from an EMBL/GenBank/DDBJ whole genome shotgun (WGS) entry which is preliminary data.</text>
</comment>
<evidence type="ECO:0000259" key="4">
    <source>
        <dbReference type="Pfam" id="PF17942"/>
    </source>
</evidence>
<protein>
    <submittedName>
        <fullName evidence="5">MORC family CW-type zinc finger protein 3-like</fullName>
    </submittedName>
</protein>
<feature type="domain" description="Morc S5" evidence="4">
    <location>
        <begin position="118"/>
        <end position="160"/>
    </location>
</feature>
<keyword evidence="3" id="KW-0812">Transmembrane</keyword>
<keyword evidence="3" id="KW-1133">Transmembrane helix</keyword>
<dbReference type="PANTHER" id="PTHR23336">
    <property type="entry name" value="ZINC FINGER CW-TYPE COILED-COIL DOMAIN PROTEIN 3"/>
    <property type="match status" value="1"/>
</dbReference>
<evidence type="ECO:0000256" key="3">
    <source>
        <dbReference type="SAM" id="Phobius"/>
    </source>
</evidence>
<dbReference type="GO" id="GO:0016887">
    <property type="term" value="F:ATP hydrolysis activity"/>
    <property type="evidence" value="ECO:0007669"/>
    <property type="project" value="InterPro"/>
</dbReference>
<dbReference type="STRING" id="57577.A0A2K3N502"/>
<keyword evidence="2" id="KW-0234">DNA repair</keyword>
<dbReference type="PANTHER" id="PTHR23336:SF44">
    <property type="entry name" value="PROTEIN MICRORCHIDIA 6"/>
    <property type="match status" value="1"/>
</dbReference>
<reference evidence="5 6" key="1">
    <citation type="journal article" date="2014" name="Am. J. Bot.">
        <title>Genome assembly and annotation for red clover (Trifolium pratense; Fabaceae).</title>
        <authorList>
            <person name="Istvanek J."/>
            <person name="Jaros M."/>
            <person name="Krenek A."/>
            <person name="Repkova J."/>
        </authorList>
    </citation>
    <scope>NUCLEOTIDE SEQUENCE [LARGE SCALE GENOMIC DNA]</scope>
    <source>
        <strain evidence="6">cv. Tatra</strain>
        <tissue evidence="5">Young leaves</tissue>
    </source>
</reference>
<gene>
    <name evidence="5" type="ORF">L195_g021314</name>
</gene>
<evidence type="ECO:0000313" key="5">
    <source>
        <dbReference type="EMBL" id="PNX98074.1"/>
    </source>
</evidence>
<dbReference type="InterPro" id="IPR045261">
    <property type="entry name" value="MORC_ATPase"/>
</dbReference>
<dbReference type="GO" id="GO:0005634">
    <property type="term" value="C:nucleus"/>
    <property type="evidence" value="ECO:0007669"/>
    <property type="project" value="TreeGrafter"/>
</dbReference>
<sequence length="184" mass="21429">MDVDGEESLPIVNYEFNTSTGSLDMLNGNEHFMENLSLLLRWSPYSSETDLLKQFDNMGSRGTKVIVYNLLFNDEGITELDFDSDPKDIRIAWDIKKLGSKPAWKRIQEEHIAKRFRYSLRVYLSILYLRLPTTFQIILRGEAVKPHSIADDLKLCHYCKNHVILYEVFIIFTAYGVVVFLHCK</sequence>
<dbReference type="InterPro" id="IPR041006">
    <property type="entry name" value="Morc_S5"/>
</dbReference>
<dbReference type="Proteomes" id="UP000236291">
    <property type="component" value="Unassembled WGS sequence"/>
</dbReference>
<dbReference type="Pfam" id="PF17942">
    <property type="entry name" value="Morc6_S5"/>
    <property type="match status" value="1"/>
</dbReference>
<organism evidence="5 6">
    <name type="scientific">Trifolium pratense</name>
    <name type="common">Red clover</name>
    <dbReference type="NCBI Taxonomy" id="57577"/>
    <lineage>
        <taxon>Eukaryota</taxon>
        <taxon>Viridiplantae</taxon>
        <taxon>Streptophyta</taxon>
        <taxon>Embryophyta</taxon>
        <taxon>Tracheophyta</taxon>
        <taxon>Spermatophyta</taxon>
        <taxon>Magnoliopsida</taxon>
        <taxon>eudicotyledons</taxon>
        <taxon>Gunneridae</taxon>
        <taxon>Pentapetalae</taxon>
        <taxon>rosids</taxon>
        <taxon>fabids</taxon>
        <taxon>Fabales</taxon>
        <taxon>Fabaceae</taxon>
        <taxon>Papilionoideae</taxon>
        <taxon>50 kb inversion clade</taxon>
        <taxon>NPAAA clade</taxon>
        <taxon>Hologalegina</taxon>
        <taxon>IRL clade</taxon>
        <taxon>Trifolieae</taxon>
        <taxon>Trifolium</taxon>
    </lineage>
</organism>
<evidence type="ECO:0000256" key="2">
    <source>
        <dbReference type="ARBA" id="ARBA00023204"/>
    </source>
</evidence>
<evidence type="ECO:0000313" key="6">
    <source>
        <dbReference type="Proteomes" id="UP000236291"/>
    </source>
</evidence>
<accession>A0A2K3N502</accession>
<proteinExistence type="predicted"/>
<evidence type="ECO:0000256" key="1">
    <source>
        <dbReference type="ARBA" id="ARBA00022763"/>
    </source>
</evidence>
<dbReference type="AlphaFoldDB" id="A0A2K3N502"/>
<keyword evidence="1" id="KW-0227">DNA damage</keyword>
<dbReference type="GO" id="GO:0006281">
    <property type="term" value="P:DNA repair"/>
    <property type="evidence" value="ECO:0007669"/>
    <property type="project" value="UniProtKB-KW"/>
</dbReference>
<dbReference type="EMBL" id="ASHM01016255">
    <property type="protein sequence ID" value="PNX98074.1"/>
    <property type="molecule type" value="Genomic_DNA"/>
</dbReference>
<reference evidence="5 6" key="2">
    <citation type="journal article" date="2017" name="Front. Plant Sci.">
        <title>Gene Classification and Mining of Molecular Markers Useful in Red Clover (Trifolium pratense) Breeding.</title>
        <authorList>
            <person name="Istvanek J."/>
            <person name="Dluhosova J."/>
            <person name="Dluhos P."/>
            <person name="Patkova L."/>
            <person name="Nedelnik J."/>
            <person name="Repkova J."/>
        </authorList>
    </citation>
    <scope>NUCLEOTIDE SEQUENCE [LARGE SCALE GENOMIC DNA]</scope>
    <source>
        <strain evidence="6">cv. Tatra</strain>
        <tissue evidence="5">Young leaves</tissue>
    </source>
</reference>